<dbReference type="InterPro" id="IPR051758">
    <property type="entry name" value="ERF/AP2-like"/>
</dbReference>
<feature type="compositionally biased region" description="Low complexity" evidence="3">
    <location>
        <begin position="134"/>
        <end position="149"/>
    </location>
</feature>
<evidence type="ECO:0008006" key="6">
    <source>
        <dbReference type="Google" id="ProtNLM"/>
    </source>
</evidence>
<gene>
    <name evidence="4" type="ORF">A4U43_C04F33270</name>
</gene>
<dbReference type="GO" id="GO:0005634">
    <property type="term" value="C:nucleus"/>
    <property type="evidence" value="ECO:0007669"/>
    <property type="project" value="TreeGrafter"/>
</dbReference>
<evidence type="ECO:0000313" key="5">
    <source>
        <dbReference type="Proteomes" id="UP000243459"/>
    </source>
</evidence>
<sequence>MAMAYDREAYRLRGENARLNFPELFLGKNKEAIGGDGDQGTSCSPCEAMQTESVKVNAEEEEKPVVSDPQAVATAASPAEFVWGDAEEAWFSTWGPGSSVWDDIDGANSLFLQSRLSTFAPDSAMDAQDQNQGTSTSSASTAPSCSSSSQMFIWKDS</sequence>
<dbReference type="PANTHER" id="PTHR31657:SF19">
    <property type="entry name" value="ETHYLENE-RESPONSIVE TRANSCRIPTION FACTOR ERF053"/>
    <property type="match status" value="1"/>
</dbReference>
<organism evidence="4 5">
    <name type="scientific">Asparagus officinalis</name>
    <name type="common">Garden asparagus</name>
    <dbReference type="NCBI Taxonomy" id="4686"/>
    <lineage>
        <taxon>Eukaryota</taxon>
        <taxon>Viridiplantae</taxon>
        <taxon>Streptophyta</taxon>
        <taxon>Embryophyta</taxon>
        <taxon>Tracheophyta</taxon>
        <taxon>Spermatophyta</taxon>
        <taxon>Magnoliopsida</taxon>
        <taxon>Liliopsida</taxon>
        <taxon>Asparagales</taxon>
        <taxon>Asparagaceae</taxon>
        <taxon>Asparagoideae</taxon>
        <taxon>Asparagus</taxon>
    </lineage>
</organism>
<name>A0A5P1F5E5_ASPOF</name>
<dbReference type="Proteomes" id="UP000243459">
    <property type="component" value="Chromosome 4"/>
</dbReference>
<dbReference type="AlphaFoldDB" id="A0A5P1F5E5"/>
<proteinExistence type="inferred from homology"/>
<keyword evidence="1" id="KW-0010">Activator</keyword>
<reference evidence="5" key="1">
    <citation type="journal article" date="2017" name="Nat. Commun.">
        <title>The asparagus genome sheds light on the origin and evolution of a young Y chromosome.</title>
        <authorList>
            <person name="Harkess A."/>
            <person name="Zhou J."/>
            <person name="Xu C."/>
            <person name="Bowers J.E."/>
            <person name="Van der Hulst R."/>
            <person name="Ayyampalayam S."/>
            <person name="Mercati F."/>
            <person name="Riccardi P."/>
            <person name="McKain M.R."/>
            <person name="Kakrana A."/>
            <person name="Tang H."/>
            <person name="Ray J."/>
            <person name="Groenendijk J."/>
            <person name="Arikit S."/>
            <person name="Mathioni S.M."/>
            <person name="Nakano M."/>
            <person name="Shan H."/>
            <person name="Telgmann-Rauber A."/>
            <person name="Kanno A."/>
            <person name="Yue Z."/>
            <person name="Chen H."/>
            <person name="Li W."/>
            <person name="Chen Y."/>
            <person name="Xu X."/>
            <person name="Zhang Y."/>
            <person name="Luo S."/>
            <person name="Chen H."/>
            <person name="Gao J."/>
            <person name="Mao Z."/>
            <person name="Pires J.C."/>
            <person name="Luo M."/>
            <person name="Kudrna D."/>
            <person name="Wing R.A."/>
            <person name="Meyers B.C."/>
            <person name="Yi K."/>
            <person name="Kong H."/>
            <person name="Lavrijsen P."/>
            <person name="Sunseri F."/>
            <person name="Falavigna A."/>
            <person name="Ye Y."/>
            <person name="Leebens-Mack J.H."/>
            <person name="Chen G."/>
        </authorList>
    </citation>
    <scope>NUCLEOTIDE SEQUENCE [LARGE SCALE GENOMIC DNA]</scope>
    <source>
        <strain evidence="5">cv. DH0086</strain>
    </source>
</reference>
<accession>A0A5P1F5E5</accession>
<comment type="similarity">
    <text evidence="2">Belongs to the AP2/ERF transcription factor family. ERF subfamily.</text>
</comment>
<evidence type="ECO:0000313" key="4">
    <source>
        <dbReference type="EMBL" id="ONK73595.1"/>
    </source>
</evidence>
<keyword evidence="5" id="KW-1185">Reference proteome</keyword>
<evidence type="ECO:0000256" key="3">
    <source>
        <dbReference type="SAM" id="MobiDB-lite"/>
    </source>
</evidence>
<dbReference type="PANTHER" id="PTHR31657">
    <property type="entry name" value="ETHYLENE-RESPONSIVE TRANSCRIPTION FACTOR ERF061"/>
    <property type="match status" value="1"/>
</dbReference>
<dbReference type="Gramene" id="ONK73595">
    <property type="protein sequence ID" value="ONK73595"/>
    <property type="gene ID" value="A4U43_C04F33270"/>
</dbReference>
<evidence type="ECO:0000256" key="2">
    <source>
        <dbReference type="ARBA" id="ARBA00024343"/>
    </source>
</evidence>
<evidence type="ECO:0000256" key="1">
    <source>
        <dbReference type="ARBA" id="ARBA00023159"/>
    </source>
</evidence>
<dbReference type="EMBL" id="CM007384">
    <property type="protein sequence ID" value="ONK73595.1"/>
    <property type="molecule type" value="Genomic_DNA"/>
</dbReference>
<feature type="region of interest" description="Disordered" evidence="3">
    <location>
        <begin position="122"/>
        <end position="157"/>
    </location>
</feature>
<protein>
    <recommendedName>
        <fullName evidence="6">AP2/ERF domain-containing protein</fullName>
    </recommendedName>
</protein>